<evidence type="ECO:0000313" key="2">
    <source>
        <dbReference type="EMBL" id="RRQ52281.1"/>
    </source>
</evidence>
<keyword evidence="3" id="KW-1185">Reference proteome</keyword>
<gene>
    <name evidence="2" type="ORF">D7D48_05300</name>
</gene>
<protein>
    <submittedName>
        <fullName evidence="2">Uncharacterized protein</fullName>
    </submittedName>
</protein>
<keyword evidence="1" id="KW-0732">Signal</keyword>
<organism evidence="2 3">
    <name type="scientific">Sphingorhabdus wooponensis</name>
    <dbReference type="NCBI Taxonomy" id="940136"/>
    <lineage>
        <taxon>Bacteria</taxon>
        <taxon>Pseudomonadati</taxon>
        <taxon>Pseudomonadota</taxon>
        <taxon>Alphaproteobacteria</taxon>
        <taxon>Sphingomonadales</taxon>
        <taxon>Sphingomonadaceae</taxon>
        <taxon>Sphingorhabdus</taxon>
    </lineage>
</organism>
<evidence type="ECO:0000256" key="1">
    <source>
        <dbReference type="SAM" id="SignalP"/>
    </source>
</evidence>
<evidence type="ECO:0000313" key="3">
    <source>
        <dbReference type="Proteomes" id="UP000268553"/>
    </source>
</evidence>
<sequence>MTSIMMLMISTNALAQGQASVVQTPSGAVGVASQSEVTLPSNTEVILRMTDDLTTKGGKIEVGHVFRLTVAFDVRAQGVVVIPAGTPATGEVTMRTGKAVFGKSGKMDVELRQIDLYGRRIPVTGKYRQEGEGNTLAAVGAVFLAAGLMFVTGKSAVIPRGRELVAYTITPEPFPVPSK</sequence>
<feature type="signal peptide" evidence="1">
    <location>
        <begin position="1"/>
        <end position="15"/>
    </location>
</feature>
<name>A0A3R8Q4V1_9SPHN</name>
<feature type="chain" id="PRO_5018535169" evidence="1">
    <location>
        <begin position="16"/>
        <end position="179"/>
    </location>
</feature>
<comment type="caution">
    <text evidence="2">The sequence shown here is derived from an EMBL/GenBank/DDBJ whole genome shotgun (WGS) entry which is preliminary data.</text>
</comment>
<dbReference type="AlphaFoldDB" id="A0A3R8Q4V1"/>
<reference evidence="2 3" key="1">
    <citation type="submission" date="2018-12" db="EMBL/GenBank/DDBJ databases">
        <authorList>
            <person name="Kim S.-J."/>
            <person name="Jung G.-Y."/>
        </authorList>
    </citation>
    <scope>NUCLEOTIDE SEQUENCE [LARGE SCALE GENOMIC DNA]</scope>
    <source>
        <strain evidence="2 3">03SU3-P</strain>
    </source>
</reference>
<dbReference type="OrthoDB" id="117664at2"/>
<proteinExistence type="predicted"/>
<dbReference type="EMBL" id="RWJI01000001">
    <property type="protein sequence ID" value="RRQ52281.1"/>
    <property type="molecule type" value="Genomic_DNA"/>
</dbReference>
<accession>A0A3R8Q4V1</accession>
<dbReference type="Proteomes" id="UP000268553">
    <property type="component" value="Unassembled WGS sequence"/>
</dbReference>